<gene>
    <name evidence="5" type="primary">jg18199</name>
    <name evidence="5" type="ORF">PAEG_LOCUS11815</name>
</gene>
<keyword evidence="1" id="KW-0479">Metal-binding</keyword>
<organism evidence="5 6">
    <name type="scientific">Pararge aegeria aegeria</name>
    <dbReference type="NCBI Taxonomy" id="348720"/>
    <lineage>
        <taxon>Eukaryota</taxon>
        <taxon>Metazoa</taxon>
        <taxon>Ecdysozoa</taxon>
        <taxon>Arthropoda</taxon>
        <taxon>Hexapoda</taxon>
        <taxon>Insecta</taxon>
        <taxon>Pterygota</taxon>
        <taxon>Neoptera</taxon>
        <taxon>Endopterygota</taxon>
        <taxon>Lepidoptera</taxon>
        <taxon>Glossata</taxon>
        <taxon>Ditrysia</taxon>
        <taxon>Papilionoidea</taxon>
        <taxon>Nymphalidae</taxon>
        <taxon>Satyrinae</taxon>
        <taxon>Satyrini</taxon>
        <taxon>Parargina</taxon>
        <taxon>Pararge</taxon>
    </lineage>
</organism>
<name>A0A8S4RF15_9NEOP</name>
<feature type="compositionally biased region" description="Basic and acidic residues" evidence="4">
    <location>
        <begin position="530"/>
        <end position="540"/>
    </location>
</feature>
<sequence length="553" mass="63250">MNSFNVDIVVKYVKNIADNSQCVSCGQHKGLRVRYPCGHSVCDNCVLTAENCVLCLSPQDVLTHVNDGPLSLRVENASNLLHTFQELYKLDVYRRLRVSEQLQLEKQLFPECIQAPSKYFNSKRSSNISIINKENILPSVLPGENISKPNMENKMNYVQQWLKKNETSLSEANNCNLSRKPFTDISVNGQNALKSKTPNKVYKNKQVFSRNKNILKNSDLKDKSKLSLKRIRKDIEMNEYKEAVNCNQMKCEKNESGIVIDDEVLIIDDTQSLDKDKKAWLAVIEAEKNCTCEDISVTKFSKSASEIVINKFNTDKQIQSGSDCKIPFYRKSSLLKLKYNKHFDKNENKTSKKSSENNNFTITIDNDSFVTTIKVYEEEGRSKDITKYSIGVQTEDQNNFESNSGNFAEHVKCFIENDDLKENHHNNILTLSKNVDAKSDHLYKKVALMETNPKHTKQLSKETKCLIIDDSDSDSDILLTGKDSLLEVTAEVHRSETENYCSVLSQLEPGEYEHRMKKAVRGHTPASTDSSDKENYDPNRVKRRKLDKKSFKK</sequence>
<evidence type="ECO:0000256" key="1">
    <source>
        <dbReference type="ARBA" id="ARBA00022723"/>
    </source>
</evidence>
<dbReference type="OrthoDB" id="7346979at2759"/>
<dbReference type="EMBL" id="CAKXAJ010025013">
    <property type="protein sequence ID" value="CAH2233894.1"/>
    <property type="molecule type" value="Genomic_DNA"/>
</dbReference>
<keyword evidence="3" id="KW-0862">Zinc</keyword>
<dbReference type="GO" id="GO:0008270">
    <property type="term" value="F:zinc ion binding"/>
    <property type="evidence" value="ECO:0007669"/>
    <property type="project" value="UniProtKB-KW"/>
</dbReference>
<evidence type="ECO:0000256" key="2">
    <source>
        <dbReference type="ARBA" id="ARBA00022771"/>
    </source>
</evidence>
<evidence type="ECO:0000313" key="6">
    <source>
        <dbReference type="Proteomes" id="UP000838756"/>
    </source>
</evidence>
<dbReference type="Proteomes" id="UP000838756">
    <property type="component" value="Unassembled WGS sequence"/>
</dbReference>
<dbReference type="InterPro" id="IPR017907">
    <property type="entry name" value="Znf_RING_CS"/>
</dbReference>
<keyword evidence="2" id="KW-0863">Zinc-finger</keyword>
<accession>A0A8S4RF15</accession>
<dbReference type="InterPro" id="IPR013083">
    <property type="entry name" value="Znf_RING/FYVE/PHD"/>
</dbReference>
<feature type="region of interest" description="Disordered" evidence="4">
    <location>
        <begin position="513"/>
        <end position="553"/>
    </location>
</feature>
<reference evidence="5" key="1">
    <citation type="submission" date="2022-03" db="EMBL/GenBank/DDBJ databases">
        <authorList>
            <person name="Lindestad O."/>
        </authorList>
    </citation>
    <scope>NUCLEOTIDE SEQUENCE</scope>
</reference>
<evidence type="ECO:0000256" key="4">
    <source>
        <dbReference type="SAM" id="MobiDB-lite"/>
    </source>
</evidence>
<proteinExistence type="predicted"/>
<evidence type="ECO:0000313" key="5">
    <source>
        <dbReference type="EMBL" id="CAH2233894.1"/>
    </source>
</evidence>
<dbReference type="PROSITE" id="PS00518">
    <property type="entry name" value="ZF_RING_1"/>
    <property type="match status" value="1"/>
</dbReference>
<evidence type="ECO:0000256" key="3">
    <source>
        <dbReference type="ARBA" id="ARBA00022833"/>
    </source>
</evidence>
<protein>
    <submittedName>
        <fullName evidence="5">Jg18199 protein</fullName>
    </submittedName>
</protein>
<feature type="compositionally biased region" description="Basic residues" evidence="4">
    <location>
        <begin position="541"/>
        <end position="553"/>
    </location>
</feature>
<dbReference type="AlphaFoldDB" id="A0A8S4RF15"/>
<comment type="caution">
    <text evidence="5">The sequence shown here is derived from an EMBL/GenBank/DDBJ whole genome shotgun (WGS) entry which is preliminary data.</text>
</comment>
<dbReference type="Gene3D" id="3.30.40.10">
    <property type="entry name" value="Zinc/RING finger domain, C3HC4 (zinc finger)"/>
    <property type="match status" value="1"/>
</dbReference>
<keyword evidence="6" id="KW-1185">Reference proteome</keyword>